<gene>
    <name evidence="9" type="primary">6049971</name>
    <name evidence="8" type="ORF">CpipJ_CPIJ016543</name>
</gene>
<dbReference type="GO" id="GO:0032259">
    <property type="term" value="P:methylation"/>
    <property type="evidence" value="ECO:0007669"/>
    <property type="project" value="UniProtKB-KW"/>
</dbReference>
<dbReference type="KEGG" id="cqu:CpipJ_CPIJ016543"/>
<keyword evidence="6" id="KW-0539">Nucleus</keyword>
<dbReference type="VEuPathDB" id="VectorBase:CPIJ016543"/>
<proteinExistence type="predicted"/>
<feature type="compositionally biased region" description="Polar residues" evidence="7">
    <location>
        <begin position="259"/>
        <end position="272"/>
    </location>
</feature>
<dbReference type="PANTHER" id="PTHR45814">
    <property type="entry name" value="HISTONE-LYSINE N-METHYLTRANSFERASE SETD1"/>
    <property type="match status" value="1"/>
</dbReference>
<accession>B0XAI0</accession>
<reference evidence="9" key="2">
    <citation type="submission" date="2021-02" db="UniProtKB">
        <authorList>
            <consortium name="EnsemblMetazoa"/>
        </authorList>
    </citation>
    <scope>IDENTIFICATION</scope>
    <source>
        <strain evidence="9">JHB</strain>
    </source>
</reference>
<dbReference type="Proteomes" id="UP000002320">
    <property type="component" value="Unassembled WGS sequence"/>
</dbReference>
<evidence type="ECO:0000256" key="3">
    <source>
        <dbReference type="ARBA" id="ARBA00022679"/>
    </source>
</evidence>
<name>B0XAI0_CULQU</name>
<evidence type="ECO:0000256" key="5">
    <source>
        <dbReference type="ARBA" id="ARBA00022853"/>
    </source>
</evidence>
<dbReference type="VEuPathDB" id="VectorBase:CQUJHB005603"/>
<dbReference type="eggNOG" id="KOG1080">
    <property type="taxonomic scope" value="Eukaryota"/>
</dbReference>
<comment type="subcellular location">
    <subcellularLocation>
        <location evidence="1">Nucleus</location>
    </subcellularLocation>
</comment>
<keyword evidence="4" id="KW-0949">S-adenosyl-L-methionine</keyword>
<evidence type="ECO:0000256" key="7">
    <source>
        <dbReference type="SAM" id="MobiDB-lite"/>
    </source>
</evidence>
<feature type="region of interest" description="Disordered" evidence="7">
    <location>
        <begin position="202"/>
        <end position="280"/>
    </location>
</feature>
<evidence type="ECO:0000256" key="6">
    <source>
        <dbReference type="ARBA" id="ARBA00023242"/>
    </source>
</evidence>
<dbReference type="GO" id="GO:0042800">
    <property type="term" value="F:histone H3K4 methyltransferase activity"/>
    <property type="evidence" value="ECO:0007669"/>
    <property type="project" value="InterPro"/>
</dbReference>
<keyword evidence="2" id="KW-0489">Methyltransferase</keyword>
<dbReference type="InParanoid" id="B0XAI0"/>
<dbReference type="AlphaFoldDB" id="B0XAI0"/>
<dbReference type="Gene3D" id="2.170.270.10">
    <property type="entry name" value="SET domain"/>
    <property type="match status" value="1"/>
</dbReference>
<dbReference type="InterPro" id="IPR044570">
    <property type="entry name" value="Set1-like"/>
</dbReference>
<dbReference type="GO" id="GO:0048188">
    <property type="term" value="C:Set1C/COMPASS complex"/>
    <property type="evidence" value="ECO:0007669"/>
    <property type="project" value="TreeGrafter"/>
</dbReference>
<organism>
    <name type="scientific">Culex quinquefasciatus</name>
    <name type="common">Southern house mosquito</name>
    <name type="synonym">Culex pungens</name>
    <dbReference type="NCBI Taxonomy" id="7176"/>
    <lineage>
        <taxon>Eukaryota</taxon>
        <taxon>Metazoa</taxon>
        <taxon>Ecdysozoa</taxon>
        <taxon>Arthropoda</taxon>
        <taxon>Hexapoda</taxon>
        <taxon>Insecta</taxon>
        <taxon>Pterygota</taxon>
        <taxon>Neoptera</taxon>
        <taxon>Endopterygota</taxon>
        <taxon>Diptera</taxon>
        <taxon>Nematocera</taxon>
        <taxon>Culicoidea</taxon>
        <taxon>Culicidae</taxon>
        <taxon>Culicinae</taxon>
        <taxon>Culicini</taxon>
        <taxon>Culex</taxon>
        <taxon>Culex</taxon>
    </lineage>
</organism>
<reference evidence="8" key="1">
    <citation type="submission" date="2007-03" db="EMBL/GenBank/DDBJ databases">
        <title>Annotation of Culex pipiens quinquefasciatus.</title>
        <authorList>
            <consortium name="The Broad Institute Genome Sequencing Platform"/>
            <person name="Atkinson P.W."/>
            <person name="Hemingway J."/>
            <person name="Christensen B.M."/>
            <person name="Higgs S."/>
            <person name="Kodira C."/>
            <person name="Hannick L."/>
            <person name="Megy K."/>
            <person name="O'Leary S."/>
            <person name="Pearson M."/>
            <person name="Haas B.J."/>
            <person name="Mauceli E."/>
            <person name="Wortman J.R."/>
            <person name="Lee N.H."/>
            <person name="Guigo R."/>
            <person name="Stanke M."/>
            <person name="Alvarado L."/>
            <person name="Amedeo P."/>
            <person name="Antoine C.H."/>
            <person name="Arensburger P."/>
            <person name="Bidwell S.L."/>
            <person name="Crawford M."/>
            <person name="Camaro F."/>
            <person name="Devon K."/>
            <person name="Engels R."/>
            <person name="Hammond M."/>
            <person name="Howarth C."/>
            <person name="Koehrsen M."/>
            <person name="Lawson D."/>
            <person name="Montgomery P."/>
            <person name="Nene V."/>
            <person name="Nusbaum C."/>
            <person name="Puiu D."/>
            <person name="Romero-Severson J."/>
            <person name="Severson D.W."/>
            <person name="Shumway M."/>
            <person name="Sisk P."/>
            <person name="Stolte C."/>
            <person name="Zeng Q."/>
            <person name="Eisenstadt E."/>
            <person name="Fraser-Liggett C."/>
            <person name="Strausberg R."/>
            <person name="Galagan J."/>
            <person name="Birren B."/>
            <person name="Collins F.H."/>
        </authorList>
    </citation>
    <scope>NUCLEOTIDE SEQUENCE [LARGE SCALE GENOMIC DNA]</scope>
    <source>
        <strain evidence="8">JHB</strain>
    </source>
</reference>
<evidence type="ECO:0000313" key="9">
    <source>
        <dbReference type="EnsemblMetazoa" id="CPIJ016543-PA"/>
    </source>
</evidence>
<dbReference type="STRING" id="7176.B0XAI0"/>
<protein>
    <submittedName>
        <fullName evidence="8">SETD1A protein</fullName>
    </submittedName>
</protein>
<evidence type="ECO:0000256" key="1">
    <source>
        <dbReference type="ARBA" id="ARBA00004123"/>
    </source>
</evidence>
<evidence type="ECO:0000256" key="4">
    <source>
        <dbReference type="ARBA" id="ARBA00022691"/>
    </source>
</evidence>
<evidence type="ECO:0000313" key="10">
    <source>
        <dbReference type="Proteomes" id="UP000002320"/>
    </source>
</evidence>
<dbReference type="HOGENOM" id="CLU_045885_0_0_1"/>
<sequence>MDVVESSLMKEYVILSLIQNSFIYNTVLCCLVCLYSSLGVPDREDPLAVADLLDSQGWCVPGRVRSVRNGNLPVSAQIPMEVQQQQQPTATVVAPVVPTQRSAGRPKEDPNAPKAKYKKDKAAAVAAATLQTFAATAATFSSAAVHVQSRPKYHERDIRTQMSMLYNFLTRGFDAEDVQYIRQSYEHQTALDGVGANAKLLQDRPAGKGHIPPSVRYGSRKPHKEHRNGQGRHQDAGSSARSPIELAPAPSPICSSSAKTSSSLPNRQSTTVYDGIDRCRRGGAPVGDGSARDQVGSDRHQQHLNCYTKVITIELEKKIVIYSKQPIGVNKEITYDYKVPLEDEKISFY</sequence>
<keyword evidence="10" id="KW-1185">Reference proteome</keyword>
<evidence type="ECO:0000256" key="2">
    <source>
        <dbReference type="ARBA" id="ARBA00022603"/>
    </source>
</evidence>
<dbReference type="PANTHER" id="PTHR45814:SF2">
    <property type="entry name" value="HISTONE-LYSINE N-METHYLTRANSFERASE SETD1"/>
    <property type="match status" value="1"/>
</dbReference>
<dbReference type="EMBL" id="DS232584">
    <property type="protein sequence ID" value="EDS43716.1"/>
    <property type="molecule type" value="Genomic_DNA"/>
</dbReference>
<dbReference type="EnsemblMetazoa" id="CPIJ016543-RA">
    <property type="protein sequence ID" value="CPIJ016543-PA"/>
    <property type="gene ID" value="CPIJ016543"/>
</dbReference>
<keyword evidence="3" id="KW-0808">Transferase</keyword>
<feature type="compositionally biased region" description="Basic residues" evidence="7">
    <location>
        <begin position="218"/>
        <end position="230"/>
    </location>
</feature>
<evidence type="ECO:0000313" key="8">
    <source>
        <dbReference type="EMBL" id="EDS43716.1"/>
    </source>
</evidence>
<dbReference type="InterPro" id="IPR046341">
    <property type="entry name" value="SET_dom_sf"/>
</dbReference>
<keyword evidence="5" id="KW-0156">Chromatin regulator</keyword>